<dbReference type="Pfam" id="PF14322">
    <property type="entry name" value="SusD-like_3"/>
    <property type="match status" value="1"/>
</dbReference>
<evidence type="ECO:0000259" key="7">
    <source>
        <dbReference type="Pfam" id="PF14322"/>
    </source>
</evidence>
<evidence type="ECO:0000256" key="2">
    <source>
        <dbReference type="ARBA" id="ARBA00006275"/>
    </source>
</evidence>
<gene>
    <name evidence="8" type="ORF">DWY11_11710</name>
</gene>
<dbReference type="EMBL" id="QRVA01000032">
    <property type="protein sequence ID" value="RGS13330.1"/>
    <property type="molecule type" value="Genomic_DNA"/>
</dbReference>
<dbReference type="SUPFAM" id="SSF48452">
    <property type="entry name" value="TPR-like"/>
    <property type="match status" value="1"/>
</dbReference>
<dbReference type="Pfam" id="PF07980">
    <property type="entry name" value="SusD_RagB"/>
    <property type="match status" value="1"/>
</dbReference>
<dbReference type="RefSeq" id="WP_118086044.1">
    <property type="nucleotide sequence ID" value="NZ_QRVA01000032.1"/>
</dbReference>
<evidence type="ECO:0000256" key="1">
    <source>
        <dbReference type="ARBA" id="ARBA00004442"/>
    </source>
</evidence>
<accession>A0A3R5YNQ5</accession>
<keyword evidence="5" id="KW-0998">Cell outer membrane</keyword>
<evidence type="ECO:0000259" key="6">
    <source>
        <dbReference type="Pfam" id="PF07980"/>
    </source>
</evidence>
<dbReference type="PROSITE" id="PS51257">
    <property type="entry name" value="PROKAR_LIPOPROTEIN"/>
    <property type="match status" value="1"/>
</dbReference>
<dbReference type="Gene3D" id="1.25.40.390">
    <property type="match status" value="1"/>
</dbReference>
<feature type="domain" description="SusD-like N-terminal" evidence="7">
    <location>
        <begin position="24"/>
        <end position="211"/>
    </location>
</feature>
<dbReference type="AlphaFoldDB" id="A0A3R5YNQ5"/>
<feature type="domain" description="RagB/SusD" evidence="6">
    <location>
        <begin position="356"/>
        <end position="495"/>
    </location>
</feature>
<evidence type="ECO:0000313" key="8">
    <source>
        <dbReference type="EMBL" id="RGS13330.1"/>
    </source>
</evidence>
<keyword evidence="3" id="KW-0732">Signal</keyword>
<comment type="subcellular location">
    <subcellularLocation>
        <location evidence="1">Cell outer membrane</location>
    </subcellularLocation>
</comment>
<dbReference type="InterPro" id="IPR012944">
    <property type="entry name" value="SusD_RagB_dom"/>
</dbReference>
<name>A0A3R5YNQ5_9BACT</name>
<comment type="similarity">
    <text evidence="2">Belongs to the SusD family.</text>
</comment>
<evidence type="ECO:0000313" key="9">
    <source>
        <dbReference type="Proteomes" id="UP000283872"/>
    </source>
</evidence>
<evidence type="ECO:0000256" key="3">
    <source>
        <dbReference type="ARBA" id="ARBA00022729"/>
    </source>
</evidence>
<organism evidence="8 9">
    <name type="scientific">Segatella copri</name>
    <dbReference type="NCBI Taxonomy" id="165179"/>
    <lineage>
        <taxon>Bacteria</taxon>
        <taxon>Pseudomonadati</taxon>
        <taxon>Bacteroidota</taxon>
        <taxon>Bacteroidia</taxon>
        <taxon>Bacteroidales</taxon>
        <taxon>Prevotellaceae</taxon>
        <taxon>Segatella</taxon>
    </lineage>
</organism>
<keyword evidence="4" id="KW-0472">Membrane</keyword>
<protein>
    <submittedName>
        <fullName evidence="8">RagB/SusD family nutrient uptake outer membrane protein</fullName>
    </submittedName>
</protein>
<dbReference type="InterPro" id="IPR033985">
    <property type="entry name" value="SusD-like_N"/>
</dbReference>
<dbReference type="GO" id="GO:0009279">
    <property type="term" value="C:cell outer membrane"/>
    <property type="evidence" value="ECO:0007669"/>
    <property type="project" value="UniProtKB-SubCell"/>
</dbReference>
<reference evidence="8 9" key="1">
    <citation type="submission" date="2018-08" db="EMBL/GenBank/DDBJ databases">
        <title>A genome reference for cultivated species of the human gut microbiota.</title>
        <authorList>
            <person name="Zou Y."/>
            <person name="Xue W."/>
            <person name="Luo G."/>
        </authorList>
    </citation>
    <scope>NUCLEOTIDE SEQUENCE [LARGE SCALE GENOMIC DNA]</scope>
    <source>
        <strain evidence="8 9">AF24-12</strain>
    </source>
</reference>
<sequence>MNIKNIKTYILSGILALSMSSCLDKYPEDSIRMDQAINTVDDMDKLVYGIYDSFKSSALYSGNLTILPDLQADFVYCVKGYSNAYGDIYRWKDIKATNTDIESVYADLYGVINNANFLLDNVDKVKANTNSDKELDKLEQYQGEAYFARALAYSELIKCFCKAYDSDEQAEKELGVVLTEHYYGNEPQKRARLKESYDFVLRDLDKAAEYLKVDEDFTGSLYNEIYFNEYTCHALRARVSLYMHKYDDAIKYASKVIGSKYYTLEKASSNTYSNQVNDYKYIWTYGDSREAIWKVGFTVNSYGGALGTIFDNYNYVTYRPDYVPETWVINSFDSNDLRAAAIFTTRTTGYEHGLQWPLLSKYFGDAEFLSNNILHVHQPMVFRLSEQYLIRAEAYAMKEDYGKAGKDISTLRTARYSSYGGNTSMSESNAMKIIEAERVKELYMEGFRLNDLKRWHKGFERKAADQPAANFVQSSLKVEKDDPLFVWPIPQHELEAPGSEIQPNESNK</sequence>
<evidence type="ECO:0000256" key="5">
    <source>
        <dbReference type="ARBA" id="ARBA00023237"/>
    </source>
</evidence>
<dbReference type="InterPro" id="IPR011990">
    <property type="entry name" value="TPR-like_helical_dom_sf"/>
</dbReference>
<proteinExistence type="inferred from homology"/>
<comment type="caution">
    <text evidence="8">The sequence shown here is derived from an EMBL/GenBank/DDBJ whole genome shotgun (WGS) entry which is preliminary data.</text>
</comment>
<evidence type="ECO:0000256" key="4">
    <source>
        <dbReference type="ARBA" id="ARBA00023136"/>
    </source>
</evidence>
<dbReference type="Proteomes" id="UP000283872">
    <property type="component" value="Unassembled WGS sequence"/>
</dbReference>